<proteinExistence type="inferred from homology"/>
<comment type="caution">
    <text evidence="5">The sequence shown here is derived from an EMBL/GenBank/DDBJ whole genome shotgun (WGS) entry which is preliminary data.</text>
</comment>
<dbReference type="AlphaFoldDB" id="A0A4R4AJX5"/>
<feature type="domain" description="Solute-binding protein family 3/N-terminal" evidence="4">
    <location>
        <begin position="33"/>
        <end position="256"/>
    </location>
</feature>
<reference evidence="5 6" key="1">
    <citation type="submission" date="2019-03" db="EMBL/GenBank/DDBJ databases">
        <title>Genomic Encyclopedia of Type Strains, Phase IV (KMG-IV): sequencing the most valuable type-strain genomes for metagenomic binning, comparative biology and taxonomic classification.</title>
        <authorList>
            <person name="Goeker M."/>
        </authorList>
    </citation>
    <scope>NUCLEOTIDE SEQUENCE [LARGE SCALE GENOMIC DNA]</scope>
    <source>
        <strain evidence="5 6">DSM 203</strain>
    </source>
</reference>
<dbReference type="Pfam" id="PF00497">
    <property type="entry name" value="SBP_bac_3"/>
    <property type="match status" value="1"/>
</dbReference>
<dbReference type="Gene3D" id="3.40.190.10">
    <property type="entry name" value="Periplasmic binding protein-like II"/>
    <property type="match status" value="2"/>
</dbReference>
<organism evidence="5 6">
    <name type="scientific">Marichromatium gracile</name>
    <name type="common">Chromatium gracile</name>
    <dbReference type="NCBI Taxonomy" id="1048"/>
    <lineage>
        <taxon>Bacteria</taxon>
        <taxon>Pseudomonadati</taxon>
        <taxon>Pseudomonadota</taxon>
        <taxon>Gammaproteobacteria</taxon>
        <taxon>Chromatiales</taxon>
        <taxon>Chromatiaceae</taxon>
        <taxon>Marichromatium</taxon>
    </lineage>
</organism>
<evidence type="ECO:0000259" key="4">
    <source>
        <dbReference type="SMART" id="SM00062"/>
    </source>
</evidence>
<accession>A0A4R4AJX5</accession>
<dbReference type="SUPFAM" id="SSF53850">
    <property type="entry name" value="Periplasmic binding protein-like II"/>
    <property type="match status" value="1"/>
</dbReference>
<name>A0A4R4AJX5_MARGR</name>
<dbReference type="PANTHER" id="PTHR30085">
    <property type="entry name" value="AMINO ACID ABC TRANSPORTER PERMEASE"/>
    <property type="match status" value="1"/>
</dbReference>
<dbReference type="InterPro" id="IPR051455">
    <property type="entry name" value="Bact_solute-bind_prot3"/>
</dbReference>
<protein>
    <submittedName>
        <fullName evidence="5">General L-amino acid transport system substrate-binding protein</fullName>
    </submittedName>
</protein>
<evidence type="ECO:0000256" key="2">
    <source>
        <dbReference type="ARBA" id="ARBA00022448"/>
    </source>
</evidence>
<dbReference type="PANTHER" id="PTHR30085:SF7">
    <property type="entry name" value="AMINO-ACID ABC TRANSPORTER-BINDING PROTEIN YHDW-RELATED"/>
    <property type="match status" value="1"/>
</dbReference>
<dbReference type="RefSeq" id="WP_132228154.1">
    <property type="nucleotide sequence ID" value="NZ_NRRH01000002.1"/>
</dbReference>
<gene>
    <name evidence="5" type="ORF">EDC29_101124</name>
</gene>
<evidence type="ECO:0000313" key="5">
    <source>
        <dbReference type="EMBL" id="TCW39708.1"/>
    </source>
</evidence>
<dbReference type="Proteomes" id="UP000295247">
    <property type="component" value="Unassembled WGS sequence"/>
</dbReference>
<dbReference type="CDD" id="cd13692">
    <property type="entry name" value="PBP2_BztA"/>
    <property type="match status" value="1"/>
</dbReference>
<evidence type="ECO:0000256" key="1">
    <source>
        <dbReference type="ARBA" id="ARBA00010333"/>
    </source>
</evidence>
<evidence type="ECO:0000256" key="3">
    <source>
        <dbReference type="ARBA" id="ARBA00022729"/>
    </source>
</evidence>
<comment type="similarity">
    <text evidence="1">Belongs to the bacterial solute-binding protein 3 family.</text>
</comment>
<evidence type="ECO:0000313" key="6">
    <source>
        <dbReference type="Proteomes" id="UP000295247"/>
    </source>
</evidence>
<keyword evidence="2" id="KW-0813">Transport</keyword>
<sequence>MRIRQQWLIGLILATILAPGSADTLDEVRARGELSCGVNQDVPGLSYRDADGHWHGLDVDFCRAVAAATLGDARRVRFVATSPNDRLARLRDGEFDLLARNTTWTLTRDTEPGITFVGILYHDGQGFMVHDDSPVHSALELDDQSICVIAGGTGPGNIRGYLARHRMRARLVISADSRSATQAYQDHQCEVLSTDQSQLFAIRSMLPQGNSGHRILPEVISKEPLSPAVRDDDRRWFDIVRWTLFVLIDAEEQGIDSHSLITPTTELPTTMPSPEDDARIGARLGLTPGWRQRIIVQVGNYAELFERNLGAHSPLGIRRGLNALWRDGGILYAPPSR</sequence>
<dbReference type="EMBL" id="SMDC01000001">
    <property type="protein sequence ID" value="TCW39708.1"/>
    <property type="molecule type" value="Genomic_DNA"/>
</dbReference>
<dbReference type="GO" id="GO:0006865">
    <property type="term" value="P:amino acid transport"/>
    <property type="evidence" value="ECO:0007669"/>
    <property type="project" value="TreeGrafter"/>
</dbReference>
<keyword evidence="3" id="KW-0732">Signal</keyword>
<dbReference type="SMART" id="SM00062">
    <property type="entry name" value="PBPb"/>
    <property type="match status" value="1"/>
</dbReference>
<dbReference type="InterPro" id="IPR001638">
    <property type="entry name" value="Solute-binding_3/MltF_N"/>
</dbReference>